<accession>K6ZW43</accession>
<dbReference type="Proteomes" id="UP000006322">
    <property type="component" value="Unassembled WGS sequence"/>
</dbReference>
<evidence type="ECO:0000313" key="2">
    <source>
        <dbReference type="Proteomes" id="UP000006322"/>
    </source>
</evidence>
<organism evidence="1 2">
    <name type="scientific">Paraglaciecola polaris LMG 21857</name>
    <dbReference type="NCBI Taxonomy" id="1129793"/>
    <lineage>
        <taxon>Bacteria</taxon>
        <taxon>Pseudomonadati</taxon>
        <taxon>Pseudomonadota</taxon>
        <taxon>Gammaproteobacteria</taxon>
        <taxon>Alteromonadales</taxon>
        <taxon>Alteromonadaceae</taxon>
        <taxon>Paraglaciecola</taxon>
    </lineage>
</organism>
<keyword evidence="2" id="KW-1185">Reference proteome</keyword>
<name>K6ZW43_9ALTE</name>
<reference evidence="2" key="1">
    <citation type="journal article" date="2014" name="Environ. Microbiol.">
        <title>Comparative genomics of the marine bacterial genus Glaciecola reveals the high degree of genomic diversity and genomic characteristic for cold adaptation.</title>
        <authorList>
            <person name="Qin Q.L."/>
            <person name="Xie B.B."/>
            <person name="Yu Y."/>
            <person name="Shu Y.L."/>
            <person name="Rong J.C."/>
            <person name="Zhang Y.J."/>
            <person name="Zhao D.L."/>
            <person name="Chen X.L."/>
            <person name="Zhang X.Y."/>
            <person name="Chen B."/>
            <person name="Zhou B.C."/>
            <person name="Zhang Y.Z."/>
        </authorList>
    </citation>
    <scope>NUCLEOTIDE SEQUENCE [LARGE SCALE GENOMIC DNA]</scope>
    <source>
        <strain evidence="2">LMG 21857</strain>
    </source>
</reference>
<gene>
    <name evidence="1" type="ORF">GPLA_2098</name>
</gene>
<proteinExistence type="predicted"/>
<protein>
    <submittedName>
        <fullName evidence="1">Uncharacterized protein</fullName>
    </submittedName>
</protein>
<comment type="caution">
    <text evidence="1">The sequence shown here is derived from an EMBL/GenBank/DDBJ whole genome shotgun (WGS) entry which is preliminary data.</text>
</comment>
<sequence>MNERFFAYFHDYIIRNFVMFSNNNFFWPWRIFVKLVKKD</sequence>
<dbReference type="STRING" id="1129793.GPLA_2098"/>
<dbReference type="EMBL" id="BAER01000045">
    <property type="protein sequence ID" value="GAC33003.1"/>
    <property type="molecule type" value="Genomic_DNA"/>
</dbReference>
<dbReference type="AlphaFoldDB" id="K6ZW43"/>
<evidence type="ECO:0000313" key="1">
    <source>
        <dbReference type="EMBL" id="GAC33003.1"/>
    </source>
</evidence>